<dbReference type="InterPro" id="IPR001254">
    <property type="entry name" value="Trypsin_dom"/>
</dbReference>
<dbReference type="Pfam" id="PF00089">
    <property type="entry name" value="Trypsin"/>
    <property type="match status" value="1"/>
</dbReference>
<proteinExistence type="predicted"/>
<feature type="compositionally biased region" description="Low complexity" evidence="1">
    <location>
        <begin position="258"/>
        <end position="268"/>
    </location>
</feature>
<dbReference type="AlphaFoldDB" id="A0A9D4SRU0"/>
<evidence type="ECO:0000256" key="1">
    <source>
        <dbReference type="SAM" id="MobiDB-lite"/>
    </source>
</evidence>
<evidence type="ECO:0000313" key="4">
    <source>
        <dbReference type="Proteomes" id="UP000821837"/>
    </source>
</evidence>
<feature type="domain" description="Peptidase S1" evidence="2">
    <location>
        <begin position="377"/>
        <end position="415"/>
    </location>
</feature>
<dbReference type="SUPFAM" id="SSF50494">
    <property type="entry name" value="Trypsin-like serine proteases"/>
    <property type="match status" value="1"/>
</dbReference>
<protein>
    <recommendedName>
        <fullName evidence="2">Peptidase S1 domain-containing protein</fullName>
    </recommendedName>
</protein>
<dbReference type="InterPro" id="IPR043504">
    <property type="entry name" value="Peptidase_S1_PA_chymotrypsin"/>
</dbReference>
<dbReference type="VEuPathDB" id="VectorBase:RSAN_040380"/>
<dbReference type="Gene3D" id="2.40.10.10">
    <property type="entry name" value="Trypsin-like serine proteases"/>
    <property type="match status" value="1"/>
</dbReference>
<reference evidence="3" key="1">
    <citation type="journal article" date="2020" name="Cell">
        <title>Large-Scale Comparative Analyses of Tick Genomes Elucidate Their Genetic Diversity and Vector Capacities.</title>
        <authorList>
            <consortium name="Tick Genome and Microbiome Consortium (TIGMIC)"/>
            <person name="Jia N."/>
            <person name="Wang J."/>
            <person name="Shi W."/>
            <person name="Du L."/>
            <person name="Sun Y."/>
            <person name="Zhan W."/>
            <person name="Jiang J.F."/>
            <person name="Wang Q."/>
            <person name="Zhang B."/>
            <person name="Ji P."/>
            <person name="Bell-Sakyi L."/>
            <person name="Cui X.M."/>
            <person name="Yuan T.T."/>
            <person name="Jiang B.G."/>
            <person name="Yang W.F."/>
            <person name="Lam T.T."/>
            <person name="Chang Q.C."/>
            <person name="Ding S.J."/>
            <person name="Wang X.J."/>
            <person name="Zhu J.G."/>
            <person name="Ruan X.D."/>
            <person name="Zhao L."/>
            <person name="Wei J.T."/>
            <person name="Ye R.Z."/>
            <person name="Que T.C."/>
            <person name="Du C.H."/>
            <person name="Zhou Y.H."/>
            <person name="Cheng J.X."/>
            <person name="Dai P.F."/>
            <person name="Guo W.B."/>
            <person name="Han X.H."/>
            <person name="Huang E.J."/>
            <person name="Li L.F."/>
            <person name="Wei W."/>
            <person name="Gao Y.C."/>
            <person name="Liu J.Z."/>
            <person name="Shao H.Z."/>
            <person name="Wang X."/>
            <person name="Wang C.C."/>
            <person name="Yang T.C."/>
            <person name="Huo Q.B."/>
            <person name="Li W."/>
            <person name="Chen H.Y."/>
            <person name="Chen S.E."/>
            <person name="Zhou L.G."/>
            <person name="Ni X.B."/>
            <person name="Tian J.H."/>
            <person name="Sheng Y."/>
            <person name="Liu T."/>
            <person name="Pan Y.S."/>
            <person name="Xia L.Y."/>
            <person name="Li J."/>
            <person name="Zhao F."/>
            <person name="Cao W.C."/>
        </authorList>
    </citation>
    <scope>NUCLEOTIDE SEQUENCE</scope>
    <source>
        <strain evidence="3">Rsan-2018</strain>
    </source>
</reference>
<feature type="region of interest" description="Disordered" evidence="1">
    <location>
        <begin position="51"/>
        <end position="73"/>
    </location>
</feature>
<dbReference type="EMBL" id="JABSTV010001253">
    <property type="protein sequence ID" value="KAH7944334.1"/>
    <property type="molecule type" value="Genomic_DNA"/>
</dbReference>
<accession>A0A9D4SRU0</accession>
<dbReference type="InterPro" id="IPR009003">
    <property type="entry name" value="Peptidase_S1_PA"/>
</dbReference>
<feature type="region of interest" description="Disordered" evidence="1">
    <location>
        <begin position="229"/>
        <end position="268"/>
    </location>
</feature>
<gene>
    <name evidence="3" type="ORF">HPB52_018354</name>
</gene>
<organism evidence="3 4">
    <name type="scientific">Rhipicephalus sanguineus</name>
    <name type="common">Brown dog tick</name>
    <name type="synonym">Ixodes sanguineus</name>
    <dbReference type="NCBI Taxonomy" id="34632"/>
    <lineage>
        <taxon>Eukaryota</taxon>
        <taxon>Metazoa</taxon>
        <taxon>Ecdysozoa</taxon>
        <taxon>Arthropoda</taxon>
        <taxon>Chelicerata</taxon>
        <taxon>Arachnida</taxon>
        <taxon>Acari</taxon>
        <taxon>Parasitiformes</taxon>
        <taxon>Ixodida</taxon>
        <taxon>Ixodoidea</taxon>
        <taxon>Ixodidae</taxon>
        <taxon>Rhipicephalinae</taxon>
        <taxon>Rhipicephalus</taxon>
        <taxon>Rhipicephalus</taxon>
    </lineage>
</organism>
<reference evidence="3" key="2">
    <citation type="submission" date="2021-09" db="EMBL/GenBank/DDBJ databases">
        <authorList>
            <person name="Jia N."/>
            <person name="Wang J."/>
            <person name="Shi W."/>
            <person name="Du L."/>
            <person name="Sun Y."/>
            <person name="Zhan W."/>
            <person name="Jiang J."/>
            <person name="Wang Q."/>
            <person name="Zhang B."/>
            <person name="Ji P."/>
            <person name="Sakyi L.B."/>
            <person name="Cui X."/>
            <person name="Yuan T."/>
            <person name="Jiang B."/>
            <person name="Yang W."/>
            <person name="Lam T.T.-Y."/>
            <person name="Chang Q."/>
            <person name="Ding S."/>
            <person name="Wang X."/>
            <person name="Zhu J."/>
            <person name="Ruan X."/>
            <person name="Zhao L."/>
            <person name="Wei J."/>
            <person name="Que T."/>
            <person name="Du C."/>
            <person name="Cheng J."/>
            <person name="Dai P."/>
            <person name="Han X."/>
            <person name="Huang E."/>
            <person name="Gao Y."/>
            <person name="Liu J."/>
            <person name="Shao H."/>
            <person name="Ye R."/>
            <person name="Li L."/>
            <person name="Wei W."/>
            <person name="Wang X."/>
            <person name="Wang C."/>
            <person name="Huo Q."/>
            <person name="Li W."/>
            <person name="Guo W."/>
            <person name="Chen H."/>
            <person name="Chen S."/>
            <person name="Zhou L."/>
            <person name="Zhou L."/>
            <person name="Ni X."/>
            <person name="Tian J."/>
            <person name="Zhou Y."/>
            <person name="Sheng Y."/>
            <person name="Liu T."/>
            <person name="Pan Y."/>
            <person name="Xia L."/>
            <person name="Li J."/>
            <person name="Zhao F."/>
            <person name="Cao W."/>
        </authorList>
    </citation>
    <scope>NUCLEOTIDE SEQUENCE</scope>
    <source>
        <strain evidence="3">Rsan-2018</strain>
        <tissue evidence="3">Larvae</tissue>
    </source>
</reference>
<keyword evidence="4" id="KW-1185">Reference proteome</keyword>
<feature type="region of interest" description="Disordered" evidence="1">
    <location>
        <begin position="109"/>
        <end position="174"/>
    </location>
</feature>
<evidence type="ECO:0000313" key="3">
    <source>
        <dbReference type="EMBL" id="KAH7944334.1"/>
    </source>
</evidence>
<dbReference type="GO" id="GO:0004252">
    <property type="term" value="F:serine-type endopeptidase activity"/>
    <property type="evidence" value="ECO:0007669"/>
    <property type="project" value="InterPro"/>
</dbReference>
<dbReference type="GO" id="GO:0006508">
    <property type="term" value="P:proteolysis"/>
    <property type="evidence" value="ECO:0007669"/>
    <property type="project" value="InterPro"/>
</dbReference>
<comment type="caution">
    <text evidence="3">The sequence shown here is derived from an EMBL/GenBank/DDBJ whole genome shotgun (WGS) entry which is preliminary data.</text>
</comment>
<dbReference type="Proteomes" id="UP000821837">
    <property type="component" value="Unassembled WGS sequence"/>
</dbReference>
<feature type="compositionally biased region" description="Basic and acidic residues" evidence="1">
    <location>
        <begin position="231"/>
        <end position="242"/>
    </location>
</feature>
<sequence>MTVLDSLHNDTELYNTTSGSVIIVGRNARQRSKFFRARSYFHERRSKILDLNGDSATSGRNGRFSDPAPESRIVNDPESYFPIKGFIPIIGVPEMKPDRFHRGSQQFVPNDFSSAGPKRSGPVPPGDTIPPTAYFARKPQESSNGLPPIVRPEWAKKEEQKNGQVNFRPVKHMDEGRGPFGNAVGSTYVTGPDSRIACACPSTYCKEGYLASPRLDHSSKPDGPVGLLIPIDERSNDRDDAHNGSAIESRMRRDAANESEAASEPAPAYATDIMQRMLGGPSFSQCGMLRTCCKMVPSANRGGPVFQPESPIQPDIMAQLFPKKAAFGSPHRRPVPNLPLPFQSEASIPMCGARNAFGIHGRVKNLHYPESGADFAEFPWHVGIMKKLAPQESLYVCGGTLIASQWVATAAHCLKK</sequence>
<name>A0A9D4SRU0_RHISA</name>
<evidence type="ECO:0000259" key="2">
    <source>
        <dbReference type="Pfam" id="PF00089"/>
    </source>
</evidence>